<proteinExistence type="predicted"/>
<sequence length="78" mass="8626">MSLPVEQDIARLSAPCNWDKMMEVYSTLGLYPNGHIMASLRQKLGKGICTNRGIENLKDGDYLLLPDWLSAASASAER</sequence>
<accession>A0A916KN66</accession>
<protein>
    <submittedName>
        <fullName evidence="1">Uncharacterized protein</fullName>
    </submittedName>
</protein>
<dbReference type="Proteomes" id="UP000000433">
    <property type="component" value="Chromosome"/>
</dbReference>
<dbReference type="EMBL" id="AJ965256">
    <property type="protein sequence ID" value="CAI83538.1"/>
    <property type="molecule type" value="Genomic_DNA"/>
</dbReference>
<keyword evidence="2" id="KW-1185">Reference proteome</keyword>
<evidence type="ECO:0000313" key="1">
    <source>
        <dbReference type="EMBL" id="CAI83538.1"/>
    </source>
</evidence>
<organism evidence="1 2">
    <name type="scientific">Dehalococcoides mccartyi (strain CBDB1)</name>
    <dbReference type="NCBI Taxonomy" id="255470"/>
    <lineage>
        <taxon>Bacteria</taxon>
        <taxon>Bacillati</taxon>
        <taxon>Chloroflexota</taxon>
        <taxon>Dehalococcoidia</taxon>
        <taxon>Dehalococcoidales</taxon>
        <taxon>Dehalococcoidaceae</taxon>
        <taxon>Dehalococcoides</taxon>
    </lineage>
</organism>
<reference evidence="1 2" key="1">
    <citation type="journal article" date="2005" name="Nat. Biotechnol.">
        <title>Genome sequence of the chlorinated compound-respiring bacterium Dehalococcoides species strain CBDB1.</title>
        <authorList>
            <person name="Kube M."/>
            <person name="Beck A."/>
            <person name="Zinder S.H."/>
            <person name="Kuhl H."/>
            <person name="Reinhardt R."/>
            <person name="Adrian L."/>
        </authorList>
    </citation>
    <scope>NUCLEOTIDE SEQUENCE [LARGE SCALE GENOMIC DNA]</scope>
    <source>
        <strain evidence="1 2">CBDB1</strain>
    </source>
</reference>
<name>A0A916KN66_DEHMC</name>
<evidence type="ECO:0000313" key="2">
    <source>
        <dbReference type="Proteomes" id="UP000000433"/>
    </source>
</evidence>
<dbReference type="KEGG" id="deh:cbdbA1516"/>
<gene>
    <name evidence="1" type="ordered locus">cbdbA1516</name>
</gene>
<dbReference type="AlphaFoldDB" id="A0A916KN66"/>